<evidence type="ECO:0000313" key="4">
    <source>
        <dbReference type="EMBL" id="CAJ1395084.1"/>
    </source>
</evidence>
<dbReference type="SMART" id="SM00228">
    <property type="entry name" value="PDZ"/>
    <property type="match status" value="1"/>
</dbReference>
<keyword evidence="1" id="KW-0175">Coiled coil</keyword>
<dbReference type="Gene3D" id="2.30.42.10">
    <property type="match status" value="1"/>
</dbReference>
<proteinExistence type="predicted"/>
<dbReference type="Proteomes" id="UP001178507">
    <property type="component" value="Unassembled WGS sequence"/>
</dbReference>
<accession>A0AA36IWZ9</accession>
<feature type="compositionally biased region" description="Pro residues" evidence="2">
    <location>
        <begin position="482"/>
        <end position="491"/>
    </location>
</feature>
<gene>
    <name evidence="4" type="ORF">EVOR1521_LOCUS19603</name>
</gene>
<dbReference type="Pfam" id="PF00595">
    <property type="entry name" value="PDZ"/>
    <property type="match status" value="1"/>
</dbReference>
<reference evidence="4" key="1">
    <citation type="submission" date="2023-08" db="EMBL/GenBank/DDBJ databases">
        <authorList>
            <person name="Chen Y."/>
            <person name="Shah S."/>
            <person name="Dougan E. K."/>
            <person name="Thang M."/>
            <person name="Chan C."/>
        </authorList>
    </citation>
    <scope>NUCLEOTIDE SEQUENCE</scope>
</reference>
<name>A0AA36IWZ9_9DINO</name>
<dbReference type="EMBL" id="CAUJNA010003046">
    <property type="protein sequence ID" value="CAJ1395084.1"/>
    <property type="molecule type" value="Genomic_DNA"/>
</dbReference>
<sequence>MPVHEIEEKELQADEDVGSLGFGFVELPPTRQAPVVIKTVKPDSWADKAGIKHGSELVQVDGKDACSLSSEDFKAVLKKRPLSMKLREPSAEAWKQVIHLRDMNAVLASQKVDLQNKLILEFDRAKSWLEICTEREKENSKRRQTQVENLQKTSEEKVQECELQEAEITKLKAELEACQLQLSEAAKNGTAEAELARRQEALGQLQKQGEDQARQEAELAAFREEKSQLATEKSKLEEMQLLLAAQKEEVQKQEAQLAEKNCLLQESLAKESAAPVNGALQMEAETAELQSTKEALQRCEAELQETLAKAAGPANGELQMEAQAAELQSTKEALQRCEAQLSEKDGLLKSDLAKQETWQLREVELQQQLTSEEAQVKEQEQRQAELVASEVAEFQQQLADQRQEVQSTKEALQHCEAQLSAAAQQAPALEGVEVELSRARVALNAAQPELQTLLAQLAAPDLFKDPVASPRRSNSRRSILPVAPPPAPAPAPAETAESDEEMF</sequence>
<feature type="domain" description="PDZ" evidence="3">
    <location>
        <begin position="8"/>
        <end position="86"/>
    </location>
</feature>
<dbReference type="PROSITE" id="PS50106">
    <property type="entry name" value="PDZ"/>
    <property type="match status" value="1"/>
</dbReference>
<dbReference type="SUPFAM" id="SSF50156">
    <property type="entry name" value="PDZ domain-like"/>
    <property type="match status" value="1"/>
</dbReference>
<feature type="region of interest" description="Disordered" evidence="2">
    <location>
        <begin position="461"/>
        <end position="503"/>
    </location>
</feature>
<dbReference type="AlphaFoldDB" id="A0AA36IWZ9"/>
<dbReference type="InterPro" id="IPR036034">
    <property type="entry name" value="PDZ_sf"/>
</dbReference>
<feature type="coiled-coil region" evidence="1">
    <location>
        <begin position="147"/>
        <end position="425"/>
    </location>
</feature>
<keyword evidence="5" id="KW-1185">Reference proteome</keyword>
<dbReference type="InterPro" id="IPR001478">
    <property type="entry name" value="PDZ"/>
</dbReference>
<evidence type="ECO:0000256" key="1">
    <source>
        <dbReference type="SAM" id="Coils"/>
    </source>
</evidence>
<protein>
    <recommendedName>
        <fullName evidence="3">PDZ domain-containing protein</fullName>
    </recommendedName>
</protein>
<evidence type="ECO:0000256" key="2">
    <source>
        <dbReference type="SAM" id="MobiDB-lite"/>
    </source>
</evidence>
<comment type="caution">
    <text evidence="4">The sequence shown here is derived from an EMBL/GenBank/DDBJ whole genome shotgun (WGS) entry which is preliminary data.</text>
</comment>
<organism evidence="4 5">
    <name type="scientific">Effrenium voratum</name>
    <dbReference type="NCBI Taxonomy" id="2562239"/>
    <lineage>
        <taxon>Eukaryota</taxon>
        <taxon>Sar</taxon>
        <taxon>Alveolata</taxon>
        <taxon>Dinophyceae</taxon>
        <taxon>Suessiales</taxon>
        <taxon>Symbiodiniaceae</taxon>
        <taxon>Effrenium</taxon>
    </lineage>
</organism>
<evidence type="ECO:0000259" key="3">
    <source>
        <dbReference type="PROSITE" id="PS50106"/>
    </source>
</evidence>
<evidence type="ECO:0000313" key="5">
    <source>
        <dbReference type="Proteomes" id="UP001178507"/>
    </source>
</evidence>